<dbReference type="EMBL" id="BJMM01000009">
    <property type="protein sequence ID" value="GEB49859.1"/>
    <property type="molecule type" value="Genomic_DNA"/>
</dbReference>
<evidence type="ECO:0000256" key="6">
    <source>
        <dbReference type="SAM" id="MobiDB-lite"/>
    </source>
</evidence>
<sequence>MSAHVPTREAAPGPWAAWSPCTAACAGADGPPVPWPRAVRRAGAFAGVLAGALADGTRLGRPDLLRRRARQVLDALGVRLRTRSTALSAGGRTGTLLVANHISWLDVLAVLAVEPVAVLAKREIGTWPVAGRLVRAAGTLFIDRERLRELPASVGELTDHLRAGRSVLVFPQGVTWCGGAGGAFRPAAFQAALDAAAPVRPLTLGYSRASVPSTAAAFVGEDTFGASLARVLRTDGLTVSLRAHPPLLPEPGTDDRRALAARAHAAVAAMEDGARRADGARTGAGGRTGPAARAGRADPTGHGTGTRAAHGARATRTGPDV</sequence>
<comment type="caution">
    <text evidence="8">The sequence shown here is derived from an EMBL/GenBank/DDBJ whole genome shotgun (WGS) entry which is preliminary data.</text>
</comment>
<accession>A0A4Y3QY26</accession>
<dbReference type="PANTHER" id="PTHR10434:SF64">
    <property type="entry name" value="1-ACYL-SN-GLYCEROL-3-PHOSPHATE ACYLTRANSFERASE-RELATED"/>
    <property type="match status" value="1"/>
</dbReference>
<dbReference type="CDD" id="cd07989">
    <property type="entry name" value="LPLAT_AGPAT-like"/>
    <property type="match status" value="1"/>
</dbReference>
<dbReference type="AlphaFoldDB" id="A0A4Y3QY26"/>
<dbReference type="GO" id="GO:0006654">
    <property type="term" value="P:phosphatidic acid biosynthetic process"/>
    <property type="evidence" value="ECO:0007669"/>
    <property type="project" value="TreeGrafter"/>
</dbReference>
<evidence type="ECO:0000256" key="4">
    <source>
        <dbReference type="ARBA" id="ARBA00023098"/>
    </source>
</evidence>
<feature type="compositionally biased region" description="Low complexity" evidence="6">
    <location>
        <begin position="289"/>
        <end position="321"/>
    </location>
</feature>
<evidence type="ECO:0000256" key="1">
    <source>
        <dbReference type="ARBA" id="ARBA00005189"/>
    </source>
</evidence>
<evidence type="ECO:0000313" key="8">
    <source>
        <dbReference type="EMBL" id="GEB49859.1"/>
    </source>
</evidence>
<dbReference type="Pfam" id="PF01553">
    <property type="entry name" value="Acyltransferase"/>
    <property type="match status" value="1"/>
</dbReference>
<evidence type="ECO:0000256" key="5">
    <source>
        <dbReference type="ARBA" id="ARBA00023315"/>
    </source>
</evidence>
<keyword evidence="9" id="KW-1185">Reference proteome</keyword>
<proteinExistence type="predicted"/>
<evidence type="ECO:0000313" key="9">
    <source>
        <dbReference type="Proteomes" id="UP000319210"/>
    </source>
</evidence>
<dbReference type="OrthoDB" id="5184723at2"/>
<dbReference type="GO" id="GO:0003841">
    <property type="term" value="F:1-acylglycerol-3-phosphate O-acyltransferase activity"/>
    <property type="evidence" value="ECO:0007669"/>
    <property type="project" value="TreeGrafter"/>
</dbReference>
<comment type="pathway">
    <text evidence="1">Lipid metabolism.</text>
</comment>
<reference evidence="8 9" key="1">
    <citation type="submission" date="2019-06" db="EMBL/GenBank/DDBJ databases">
        <title>Whole genome shotgun sequence of Streptomyces cacaoi subsp. cacaoi NBRC 12748.</title>
        <authorList>
            <person name="Hosoyama A."/>
            <person name="Uohara A."/>
            <person name="Ohji S."/>
            <person name="Ichikawa N."/>
        </authorList>
    </citation>
    <scope>NUCLEOTIDE SEQUENCE [LARGE SCALE GENOMIC DNA]</scope>
    <source>
        <strain evidence="8 9">NBRC 12748</strain>
    </source>
</reference>
<dbReference type="PANTHER" id="PTHR10434">
    <property type="entry name" value="1-ACYL-SN-GLYCEROL-3-PHOSPHATE ACYLTRANSFERASE"/>
    <property type="match status" value="1"/>
</dbReference>
<dbReference type="SUPFAM" id="SSF69593">
    <property type="entry name" value="Glycerol-3-phosphate (1)-acyltransferase"/>
    <property type="match status" value="1"/>
</dbReference>
<organism evidence="8 9">
    <name type="scientific">Streptomyces cacaoi</name>
    <dbReference type="NCBI Taxonomy" id="1898"/>
    <lineage>
        <taxon>Bacteria</taxon>
        <taxon>Bacillati</taxon>
        <taxon>Actinomycetota</taxon>
        <taxon>Actinomycetes</taxon>
        <taxon>Kitasatosporales</taxon>
        <taxon>Streptomycetaceae</taxon>
        <taxon>Streptomyces</taxon>
    </lineage>
</organism>
<keyword evidence="3" id="KW-0808">Transferase</keyword>
<keyword evidence="4" id="KW-0443">Lipid metabolism</keyword>
<keyword evidence="2" id="KW-0444">Lipid biosynthesis</keyword>
<dbReference type="Proteomes" id="UP000319210">
    <property type="component" value="Unassembled WGS sequence"/>
</dbReference>
<dbReference type="SMART" id="SM00563">
    <property type="entry name" value="PlsC"/>
    <property type="match status" value="1"/>
</dbReference>
<keyword evidence="5" id="KW-0012">Acyltransferase</keyword>
<evidence type="ECO:0000259" key="7">
    <source>
        <dbReference type="SMART" id="SM00563"/>
    </source>
</evidence>
<gene>
    <name evidence="8" type="ORF">SCA03_24100</name>
</gene>
<feature type="domain" description="Phospholipid/glycerol acyltransferase" evidence="7">
    <location>
        <begin position="95"/>
        <end position="207"/>
    </location>
</feature>
<evidence type="ECO:0000256" key="3">
    <source>
        <dbReference type="ARBA" id="ARBA00022679"/>
    </source>
</evidence>
<dbReference type="InterPro" id="IPR002123">
    <property type="entry name" value="Plipid/glycerol_acylTrfase"/>
</dbReference>
<name>A0A4Y3QY26_STRCI</name>
<evidence type="ECO:0000256" key="2">
    <source>
        <dbReference type="ARBA" id="ARBA00022516"/>
    </source>
</evidence>
<feature type="region of interest" description="Disordered" evidence="6">
    <location>
        <begin position="270"/>
        <end position="321"/>
    </location>
</feature>
<protein>
    <recommendedName>
        <fullName evidence="7">Phospholipid/glycerol acyltransferase domain-containing protein</fullName>
    </recommendedName>
</protein>